<dbReference type="PIRSF" id="PIRSF000077">
    <property type="entry name" value="Thioredoxin"/>
    <property type="match status" value="1"/>
</dbReference>
<dbReference type="InterPro" id="IPR036249">
    <property type="entry name" value="Thioredoxin-like_sf"/>
</dbReference>
<dbReference type="FunFam" id="3.40.30.10:FF:000001">
    <property type="entry name" value="Thioredoxin"/>
    <property type="match status" value="1"/>
</dbReference>
<keyword evidence="3" id="KW-0249">Electron transport</keyword>
<accession>A0A949N7R8</accession>
<feature type="active site" description="Nucleophile" evidence="8">
    <location>
        <position position="36"/>
    </location>
</feature>
<dbReference type="InterPro" id="IPR005746">
    <property type="entry name" value="Thioredoxin"/>
</dbReference>
<dbReference type="GO" id="GO:0005829">
    <property type="term" value="C:cytosol"/>
    <property type="evidence" value="ECO:0007669"/>
    <property type="project" value="TreeGrafter"/>
</dbReference>
<feature type="site" description="Contributes to redox potential value" evidence="8">
    <location>
        <position position="35"/>
    </location>
</feature>
<dbReference type="PROSITE" id="PS00194">
    <property type="entry name" value="THIOREDOXIN_1"/>
    <property type="match status" value="1"/>
</dbReference>
<dbReference type="Proteomes" id="UP000694501">
    <property type="component" value="Unassembled WGS sequence"/>
</dbReference>
<sequence length="110" mass="12063">MAGTLKDVTDGSFEADVLKSEKPVLVDFWATWCGPCRQIAPALEKIAEEQSHKIEVVKVDTDKNPVTVAQYGVMSMPTLAIFHKGEMVNQLIGARPKAGIEKFLGEYIGQ</sequence>
<dbReference type="InterPro" id="IPR017937">
    <property type="entry name" value="Thioredoxin_CS"/>
</dbReference>
<dbReference type="GO" id="GO:0015035">
    <property type="term" value="F:protein-disulfide reductase activity"/>
    <property type="evidence" value="ECO:0007669"/>
    <property type="project" value="UniProtKB-UniRule"/>
</dbReference>
<feature type="site" description="Deprotonates C-terminal active site Cys" evidence="8">
    <location>
        <position position="27"/>
    </location>
</feature>
<evidence type="ECO:0000256" key="3">
    <source>
        <dbReference type="ARBA" id="ARBA00022982"/>
    </source>
</evidence>
<dbReference type="CDD" id="cd02947">
    <property type="entry name" value="TRX_family"/>
    <property type="match status" value="1"/>
</dbReference>
<dbReference type="SUPFAM" id="SSF52833">
    <property type="entry name" value="Thioredoxin-like"/>
    <property type="match status" value="1"/>
</dbReference>
<dbReference type="NCBIfam" id="TIGR01068">
    <property type="entry name" value="thioredoxin"/>
    <property type="match status" value="1"/>
</dbReference>
<evidence type="ECO:0000256" key="6">
    <source>
        <dbReference type="NCBIfam" id="TIGR01068"/>
    </source>
</evidence>
<keyword evidence="5 9" id="KW-0676">Redox-active center</keyword>
<evidence type="ECO:0000256" key="8">
    <source>
        <dbReference type="PIRSR" id="PIRSR000077-1"/>
    </source>
</evidence>
<feature type="disulfide bond" description="Redox-active" evidence="9">
    <location>
        <begin position="33"/>
        <end position="36"/>
    </location>
</feature>
<feature type="site" description="Contributes to redox potential value" evidence="8">
    <location>
        <position position="34"/>
    </location>
</feature>
<feature type="active site" description="Nucleophile" evidence="8">
    <location>
        <position position="33"/>
    </location>
</feature>
<evidence type="ECO:0000256" key="9">
    <source>
        <dbReference type="PIRSR" id="PIRSR000077-4"/>
    </source>
</evidence>
<dbReference type="PANTHER" id="PTHR45663">
    <property type="entry name" value="GEO12009P1"/>
    <property type="match status" value="1"/>
</dbReference>
<dbReference type="PROSITE" id="PS51352">
    <property type="entry name" value="THIOREDOXIN_2"/>
    <property type="match status" value="1"/>
</dbReference>
<dbReference type="Gene3D" id="3.40.30.10">
    <property type="entry name" value="Glutaredoxin"/>
    <property type="match status" value="1"/>
</dbReference>
<dbReference type="PRINTS" id="PR00421">
    <property type="entry name" value="THIOREDOXIN"/>
</dbReference>
<evidence type="ECO:0000256" key="4">
    <source>
        <dbReference type="ARBA" id="ARBA00023157"/>
    </source>
</evidence>
<reference evidence="11" key="1">
    <citation type="submission" date="2021-06" db="EMBL/GenBank/DDBJ databases">
        <title>Sequencing of actinobacteria type strains.</title>
        <authorList>
            <person name="Nguyen G.-S."/>
            <person name="Wentzel A."/>
        </authorList>
    </citation>
    <scope>NUCLEOTIDE SEQUENCE</scope>
    <source>
        <strain evidence="11">P38-E01</strain>
    </source>
</reference>
<evidence type="ECO:0000256" key="1">
    <source>
        <dbReference type="ARBA" id="ARBA00008987"/>
    </source>
</evidence>
<gene>
    <name evidence="11" type="primary">trxA</name>
    <name evidence="11" type="ORF">JGS22_006240</name>
</gene>
<evidence type="ECO:0000259" key="10">
    <source>
        <dbReference type="PROSITE" id="PS51352"/>
    </source>
</evidence>
<name>A0A949N7R8_9ACTN</name>
<dbReference type="AlphaFoldDB" id="A0A949N7R8"/>
<dbReference type="PANTHER" id="PTHR45663:SF11">
    <property type="entry name" value="GEO12009P1"/>
    <property type="match status" value="1"/>
</dbReference>
<evidence type="ECO:0000256" key="7">
    <source>
        <dbReference type="PIRNR" id="PIRNR000077"/>
    </source>
</evidence>
<evidence type="ECO:0000313" key="12">
    <source>
        <dbReference type="Proteomes" id="UP000694501"/>
    </source>
</evidence>
<evidence type="ECO:0000256" key="5">
    <source>
        <dbReference type="ARBA" id="ARBA00023284"/>
    </source>
</evidence>
<dbReference type="InterPro" id="IPR013766">
    <property type="entry name" value="Thioredoxin_domain"/>
</dbReference>
<proteinExistence type="inferred from homology"/>
<dbReference type="GO" id="GO:0045454">
    <property type="term" value="P:cell redox homeostasis"/>
    <property type="evidence" value="ECO:0007669"/>
    <property type="project" value="TreeGrafter"/>
</dbReference>
<evidence type="ECO:0000313" key="11">
    <source>
        <dbReference type="EMBL" id="MBU7597243.1"/>
    </source>
</evidence>
<organism evidence="11 12">
    <name type="scientific">Streptomyces tardus</name>
    <dbReference type="NCBI Taxonomy" id="2780544"/>
    <lineage>
        <taxon>Bacteria</taxon>
        <taxon>Bacillati</taxon>
        <taxon>Actinomycetota</taxon>
        <taxon>Actinomycetes</taxon>
        <taxon>Kitasatosporales</taxon>
        <taxon>Streptomycetaceae</taxon>
        <taxon>Streptomyces</taxon>
    </lineage>
</organism>
<comment type="caution">
    <text evidence="11">The sequence shown here is derived from an EMBL/GenBank/DDBJ whole genome shotgun (WGS) entry which is preliminary data.</text>
</comment>
<evidence type="ECO:0000256" key="2">
    <source>
        <dbReference type="ARBA" id="ARBA00022448"/>
    </source>
</evidence>
<keyword evidence="2" id="KW-0813">Transport</keyword>
<dbReference type="EMBL" id="JAELVF020000001">
    <property type="protein sequence ID" value="MBU7597243.1"/>
    <property type="molecule type" value="Genomic_DNA"/>
</dbReference>
<comment type="similarity">
    <text evidence="1 7">Belongs to the thioredoxin family.</text>
</comment>
<keyword evidence="4 9" id="KW-1015">Disulfide bond</keyword>
<keyword evidence="12" id="KW-1185">Reference proteome</keyword>
<dbReference type="Pfam" id="PF00085">
    <property type="entry name" value="Thioredoxin"/>
    <property type="match status" value="1"/>
</dbReference>
<feature type="domain" description="Thioredoxin" evidence="10">
    <location>
        <begin position="1"/>
        <end position="109"/>
    </location>
</feature>
<protein>
    <recommendedName>
        <fullName evidence="6 7">Thioredoxin</fullName>
    </recommendedName>
</protein>
<dbReference type="RefSeq" id="WP_211042585.1">
    <property type="nucleotide sequence ID" value="NZ_JAELVF020000001.1"/>
</dbReference>